<name>G0MW65_CAEBE</name>
<reference evidence="2" key="1">
    <citation type="submission" date="2011-07" db="EMBL/GenBank/DDBJ databases">
        <authorList>
            <consortium name="Caenorhabditis brenneri Sequencing and Analysis Consortium"/>
            <person name="Wilson R.K."/>
        </authorList>
    </citation>
    <scope>NUCLEOTIDE SEQUENCE [LARGE SCALE GENOMIC DNA]</scope>
    <source>
        <strain evidence="2">PB2801</strain>
    </source>
</reference>
<proteinExistence type="predicted"/>
<sequence length="164" mass="18409">MNVVWRSIMDAMRYEPIELPNVDGRPPLAATFLPLNGQPTCAVPVSIPGIDTNFFPILPVDLIHLTGPDSIGIGEICPRCNSWATATTYYSGFQFLILKTDVNSAPFVDVVPILQKQYIFQGKQFVIRKMFELNDNVVSEVALPERLPNGPWRLRIVIVLIERV</sequence>
<organism evidence="2">
    <name type="scientific">Caenorhabditis brenneri</name>
    <name type="common">Nematode worm</name>
    <dbReference type="NCBI Taxonomy" id="135651"/>
    <lineage>
        <taxon>Eukaryota</taxon>
        <taxon>Metazoa</taxon>
        <taxon>Ecdysozoa</taxon>
        <taxon>Nematoda</taxon>
        <taxon>Chromadorea</taxon>
        <taxon>Rhabditida</taxon>
        <taxon>Rhabditina</taxon>
        <taxon>Rhabditomorpha</taxon>
        <taxon>Rhabditoidea</taxon>
        <taxon>Rhabditidae</taxon>
        <taxon>Peloderinae</taxon>
        <taxon>Caenorhabditis</taxon>
    </lineage>
</organism>
<accession>G0MW65</accession>
<dbReference type="HOGENOM" id="CLU_1620494_0_0_1"/>
<evidence type="ECO:0000313" key="2">
    <source>
        <dbReference type="Proteomes" id="UP000008068"/>
    </source>
</evidence>
<protein>
    <submittedName>
        <fullName evidence="1">Uncharacterized protein</fullName>
    </submittedName>
</protein>
<evidence type="ECO:0000313" key="1">
    <source>
        <dbReference type="EMBL" id="EGT45952.1"/>
    </source>
</evidence>
<dbReference type="Proteomes" id="UP000008068">
    <property type="component" value="Unassembled WGS sequence"/>
</dbReference>
<dbReference type="EMBL" id="GL379816">
    <property type="protein sequence ID" value="EGT45952.1"/>
    <property type="molecule type" value="Genomic_DNA"/>
</dbReference>
<dbReference type="AlphaFoldDB" id="G0MW65"/>
<keyword evidence="2" id="KW-1185">Reference proteome</keyword>
<gene>
    <name evidence="1" type="ORF">CAEBREN_11229</name>
</gene>
<dbReference type="InParanoid" id="G0MW65"/>